<evidence type="ECO:0000259" key="2">
    <source>
        <dbReference type="Pfam" id="PF20231"/>
    </source>
</evidence>
<dbReference type="InterPro" id="IPR046496">
    <property type="entry name" value="DUF6589"/>
</dbReference>
<dbReference type="OrthoDB" id="4743193at2759"/>
<proteinExistence type="predicted"/>
<feature type="region of interest" description="Disordered" evidence="1">
    <location>
        <begin position="226"/>
        <end position="248"/>
    </location>
</feature>
<protein>
    <recommendedName>
        <fullName evidence="2">DUF6589 domain-containing protein</fullName>
    </recommendedName>
</protein>
<name>A0A0C9T2H7_PAXIN</name>
<keyword evidence="4" id="KW-1185">Reference proteome</keyword>
<feature type="non-terminal residue" evidence="3">
    <location>
        <position position="1"/>
    </location>
</feature>
<organism evidence="3 4">
    <name type="scientific">Paxillus involutus ATCC 200175</name>
    <dbReference type="NCBI Taxonomy" id="664439"/>
    <lineage>
        <taxon>Eukaryota</taxon>
        <taxon>Fungi</taxon>
        <taxon>Dikarya</taxon>
        <taxon>Basidiomycota</taxon>
        <taxon>Agaricomycotina</taxon>
        <taxon>Agaricomycetes</taxon>
        <taxon>Agaricomycetidae</taxon>
        <taxon>Boletales</taxon>
        <taxon>Paxilineae</taxon>
        <taxon>Paxillaceae</taxon>
        <taxon>Paxillus</taxon>
    </lineage>
</organism>
<accession>A0A0C9T2H7</accession>
<evidence type="ECO:0000256" key="1">
    <source>
        <dbReference type="SAM" id="MobiDB-lite"/>
    </source>
</evidence>
<feature type="domain" description="DUF6589" evidence="2">
    <location>
        <begin position="144"/>
        <end position="498"/>
    </location>
</feature>
<reference evidence="4" key="2">
    <citation type="submission" date="2015-01" db="EMBL/GenBank/DDBJ databases">
        <title>Evolutionary Origins and Diversification of the Mycorrhizal Mutualists.</title>
        <authorList>
            <consortium name="DOE Joint Genome Institute"/>
            <consortium name="Mycorrhizal Genomics Consortium"/>
            <person name="Kohler A."/>
            <person name="Kuo A."/>
            <person name="Nagy L.G."/>
            <person name="Floudas D."/>
            <person name="Copeland A."/>
            <person name="Barry K.W."/>
            <person name="Cichocki N."/>
            <person name="Veneault-Fourrey C."/>
            <person name="LaButti K."/>
            <person name="Lindquist E.A."/>
            <person name="Lipzen A."/>
            <person name="Lundell T."/>
            <person name="Morin E."/>
            <person name="Murat C."/>
            <person name="Riley R."/>
            <person name="Ohm R."/>
            <person name="Sun H."/>
            <person name="Tunlid A."/>
            <person name="Henrissat B."/>
            <person name="Grigoriev I.V."/>
            <person name="Hibbett D.S."/>
            <person name="Martin F."/>
        </authorList>
    </citation>
    <scope>NUCLEOTIDE SEQUENCE [LARGE SCALE GENOMIC DNA]</scope>
    <source>
        <strain evidence="4">ATCC 200175</strain>
    </source>
</reference>
<gene>
    <name evidence="3" type="ORF">PAXINDRAFT_103674</name>
</gene>
<evidence type="ECO:0000313" key="3">
    <source>
        <dbReference type="EMBL" id="KIJ05693.1"/>
    </source>
</evidence>
<dbReference type="HOGENOM" id="CLU_009487_0_1_1"/>
<dbReference type="AlphaFoldDB" id="A0A0C9T2H7"/>
<evidence type="ECO:0000313" key="4">
    <source>
        <dbReference type="Proteomes" id="UP000053647"/>
    </source>
</evidence>
<dbReference type="Pfam" id="PF20231">
    <property type="entry name" value="DUF6589"/>
    <property type="match status" value="1"/>
</dbReference>
<dbReference type="EMBL" id="KN820784">
    <property type="protein sequence ID" value="KIJ05693.1"/>
    <property type="molecule type" value="Genomic_DNA"/>
</dbReference>
<sequence length="498" mass="56209">MQSVNRKSNALQSILGLFLQSAHTPQKVIDTLARAGISISTDAINAAVRSLSIESQTSLRKLGQSLLAAYAYDNFDVDLKSQVPIAEKSNDSLKHLTSGLLFPLTHGITADDLKCSRALWEKSALNPHIEECSLPPKRTYKDLVHIHPEPGNAPHLTRQHRFNAWMFLTDLCTHGPEYFRQFKSVIREPEAIEKIPVVKTPIIAARAMDINNSTVSGNIQAVDELLGQGGISNPGPSDESPSTDADSPDISEHIILIHGDLGTGERLQTAQLRRSIESTPWNRLQHVVFVPGLFHLKMACVDALWRCFLQPLTAREDETSLMHDIAQLRPKETGIYCSKPGFRRMHQLIGHAGICRRLDCWREHAKKKNSRYTDLETFAASTPTLDDLQGMADDLVHTYTANHQLHRMRRRPAKERDSQFENALLLNKYFLLYEELSYAMNCGDIGRLELCVVRWIPLLKATGKHKYATHMTNFLLNIHFVYPEGLKRAVRYHILVNP</sequence>
<reference evidence="3 4" key="1">
    <citation type="submission" date="2014-06" db="EMBL/GenBank/DDBJ databases">
        <authorList>
            <consortium name="DOE Joint Genome Institute"/>
            <person name="Kuo A."/>
            <person name="Kohler A."/>
            <person name="Nagy L.G."/>
            <person name="Floudas D."/>
            <person name="Copeland A."/>
            <person name="Barry K.W."/>
            <person name="Cichocki N."/>
            <person name="Veneault-Fourrey C."/>
            <person name="LaButti K."/>
            <person name="Lindquist E.A."/>
            <person name="Lipzen A."/>
            <person name="Lundell T."/>
            <person name="Morin E."/>
            <person name="Murat C."/>
            <person name="Sun H."/>
            <person name="Tunlid A."/>
            <person name="Henrissat B."/>
            <person name="Grigoriev I.V."/>
            <person name="Hibbett D.S."/>
            <person name="Martin F."/>
            <person name="Nordberg H.P."/>
            <person name="Cantor M.N."/>
            <person name="Hua S.X."/>
        </authorList>
    </citation>
    <scope>NUCLEOTIDE SEQUENCE [LARGE SCALE GENOMIC DNA]</scope>
    <source>
        <strain evidence="3 4">ATCC 200175</strain>
    </source>
</reference>
<dbReference type="Proteomes" id="UP000053647">
    <property type="component" value="Unassembled WGS sequence"/>
</dbReference>